<gene>
    <name evidence="2" type="ORF">V6N11_068683</name>
</gene>
<evidence type="ECO:0000313" key="2">
    <source>
        <dbReference type="EMBL" id="KAK8985427.1"/>
    </source>
</evidence>
<dbReference type="EMBL" id="JBBPBN010000069">
    <property type="protein sequence ID" value="KAK8985427.1"/>
    <property type="molecule type" value="Genomic_DNA"/>
</dbReference>
<evidence type="ECO:0000256" key="1">
    <source>
        <dbReference type="SAM" id="MobiDB-lite"/>
    </source>
</evidence>
<keyword evidence="3" id="KW-1185">Reference proteome</keyword>
<accession>A0ABR2PAT6</accession>
<feature type="compositionally biased region" description="Basic and acidic residues" evidence="1">
    <location>
        <begin position="43"/>
        <end position="54"/>
    </location>
</feature>
<comment type="caution">
    <text evidence="2">The sequence shown here is derived from an EMBL/GenBank/DDBJ whole genome shotgun (WGS) entry which is preliminary data.</text>
</comment>
<reference evidence="2 3" key="1">
    <citation type="journal article" date="2024" name="G3 (Bethesda)">
        <title>Genome assembly of Hibiscus sabdariffa L. provides insights into metabolisms of medicinal natural products.</title>
        <authorList>
            <person name="Kim T."/>
        </authorList>
    </citation>
    <scope>NUCLEOTIDE SEQUENCE [LARGE SCALE GENOMIC DNA]</scope>
    <source>
        <strain evidence="2">TK-2024</strain>
        <tissue evidence="2">Old leaves</tissue>
    </source>
</reference>
<sequence>MFKEPRIKKKRYGSLSAIQEKGISEADRRLRVRAKKRVKKKGKSEEASELEGRSISDSDMKARRNFLLAEAIKTIEVGKTIGIEFIGDENEVVKDLIALEGEDQEIKAL</sequence>
<dbReference type="Proteomes" id="UP001396334">
    <property type="component" value="Unassembled WGS sequence"/>
</dbReference>
<protein>
    <submittedName>
        <fullName evidence="2">Uncharacterized protein</fullName>
    </submittedName>
</protein>
<feature type="region of interest" description="Disordered" evidence="1">
    <location>
        <begin position="34"/>
        <end position="54"/>
    </location>
</feature>
<evidence type="ECO:0000313" key="3">
    <source>
        <dbReference type="Proteomes" id="UP001396334"/>
    </source>
</evidence>
<organism evidence="2 3">
    <name type="scientific">Hibiscus sabdariffa</name>
    <name type="common">roselle</name>
    <dbReference type="NCBI Taxonomy" id="183260"/>
    <lineage>
        <taxon>Eukaryota</taxon>
        <taxon>Viridiplantae</taxon>
        <taxon>Streptophyta</taxon>
        <taxon>Embryophyta</taxon>
        <taxon>Tracheophyta</taxon>
        <taxon>Spermatophyta</taxon>
        <taxon>Magnoliopsida</taxon>
        <taxon>eudicotyledons</taxon>
        <taxon>Gunneridae</taxon>
        <taxon>Pentapetalae</taxon>
        <taxon>rosids</taxon>
        <taxon>malvids</taxon>
        <taxon>Malvales</taxon>
        <taxon>Malvaceae</taxon>
        <taxon>Malvoideae</taxon>
        <taxon>Hibiscus</taxon>
    </lineage>
</organism>
<name>A0ABR2PAT6_9ROSI</name>
<proteinExistence type="predicted"/>